<dbReference type="InterPro" id="IPR011856">
    <property type="entry name" value="tRNA_endonuc-like_dom_sf"/>
</dbReference>
<gene>
    <name evidence="4" type="ORF">K933_00120</name>
</gene>
<evidence type="ECO:0000256" key="2">
    <source>
        <dbReference type="SAM" id="Phobius"/>
    </source>
</evidence>
<keyword evidence="2" id="KW-1133">Transmembrane helix</keyword>
<feature type="domain" description="Restriction endonuclease type IV Mrr" evidence="3">
    <location>
        <begin position="11"/>
        <end position="125"/>
    </location>
</feature>
<comment type="caution">
    <text evidence="4">The sequence shown here is derived from an EMBL/GenBank/DDBJ whole genome shotgun (WGS) entry which is preliminary data.</text>
</comment>
<keyword evidence="5" id="KW-1185">Reference proteome</keyword>
<reference evidence="4 5" key="1">
    <citation type="journal article" date="2013" name="Genome Announc.">
        <title>Draft Genome Sequence of 'Candidatus Halobonum tyrrellensis' Strain G22, Isolated from the Hypersaline Waters of Lake Tyrrell, Australia.</title>
        <authorList>
            <person name="Ugalde J.A."/>
            <person name="Narasingarao P."/>
            <person name="Kuo S."/>
            <person name="Podell S."/>
            <person name="Allen E.E."/>
        </authorList>
    </citation>
    <scope>NUCLEOTIDE SEQUENCE [LARGE SCALE GENOMIC DNA]</scope>
    <source>
        <strain evidence="4 5">G22</strain>
    </source>
</reference>
<evidence type="ECO:0000313" key="4">
    <source>
        <dbReference type="EMBL" id="ESP90219.1"/>
    </source>
</evidence>
<keyword evidence="4" id="KW-0540">Nuclease</keyword>
<dbReference type="GO" id="GO:0015666">
    <property type="term" value="F:restriction endodeoxyribonuclease activity"/>
    <property type="evidence" value="ECO:0007669"/>
    <property type="project" value="TreeGrafter"/>
</dbReference>
<dbReference type="InterPro" id="IPR052906">
    <property type="entry name" value="Type_IV_Methyl-Rstrct_Enzyme"/>
</dbReference>
<dbReference type="InterPro" id="IPR007560">
    <property type="entry name" value="Restrct_endonuc_IV_Mrr"/>
</dbReference>
<dbReference type="eggNOG" id="arCOG02782">
    <property type="taxonomic scope" value="Archaea"/>
</dbReference>
<dbReference type="Gene3D" id="3.40.1350.10">
    <property type="match status" value="1"/>
</dbReference>
<feature type="transmembrane region" description="Helical" evidence="2">
    <location>
        <begin position="266"/>
        <end position="284"/>
    </location>
</feature>
<keyword evidence="2" id="KW-0472">Membrane</keyword>
<proteinExistence type="predicted"/>
<dbReference type="STRING" id="1324957.K933_00120"/>
<feature type="region of interest" description="Disordered" evidence="1">
    <location>
        <begin position="143"/>
        <end position="205"/>
    </location>
</feature>
<dbReference type="PANTHER" id="PTHR30015">
    <property type="entry name" value="MRR RESTRICTION SYSTEM PROTEIN"/>
    <property type="match status" value="1"/>
</dbReference>
<dbReference type="Pfam" id="PF04471">
    <property type="entry name" value="Mrr_cat"/>
    <property type="match status" value="1"/>
</dbReference>
<feature type="transmembrane region" description="Helical" evidence="2">
    <location>
        <begin position="222"/>
        <end position="246"/>
    </location>
</feature>
<dbReference type="AlphaFoldDB" id="V4HQM2"/>
<dbReference type="PANTHER" id="PTHR30015:SF7">
    <property type="entry name" value="TYPE IV METHYL-DIRECTED RESTRICTION ENZYME ECOKMRR"/>
    <property type="match status" value="1"/>
</dbReference>
<dbReference type="PATRIC" id="fig|1324957.4.peg.25"/>
<dbReference type="GO" id="GO:0003677">
    <property type="term" value="F:DNA binding"/>
    <property type="evidence" value="ECO:0007669"/>
    <property type="project" value="InterPro"/>
</dbReference>
<feature type="compositionally biased region" description="Basic and acidic residues" evidence="1">
    <location>
        <begin position="152"/>
        <end position="167"/>
    </location>
</feature>
<evidence type="ECO:0000259" key="3">
    <source>
        <dbReference type="Pfam" id="PF04471"/>
    </source>
</evidence>
<evidence type="ECO:0000256" key="1">
    <source>
        <dbReference type="SAM" id="MobiDB-lite"/>
    </source>
</evidence>
<keyword evidence="4" id="KW-0255">Endonuclease</keyword>
<keyword evidence="4" id="KW-0378">Hydrolase</keyword>
<dbReference type="EMBL" id="ASGZ01000001">
    <property type="protein sequence ID" value="ESP90219.1"/>
    <property type="molecule type" value="Genomic_DNA"/>
</dbReference>
<sequence>MQLSTLASRLQGMDNYEFEQFVGDLWERLGWDTEVSQASVDAGIDVIATKETPYPQKKVIQAKRYSENTTVGGPDIQQYASLKSQVDGADSVVVVTTSSFTNAARDRANDLNVKLVDGITLATMIDDLDAYDLVAAYLEAPAVATDSSEPARTPEPDATRRSAETTRSEPVGQPEKQVAEDGGAVRSNTAGTDSVLTDPENAPESEEVEVGNWHYGIVGCAVLALLAPAAGANGLGGLMILMLPLVVYADAYNVSKKSPEWNPRRWLYALASFVFFIGPPIYLYKRWKNVGL</sequence>
<accession>V4HQM2</accession>
<protein>
    <submittedName>
        <fullName evidence="4">Restriction endonuclease</fullName>
    </submittedName>
</protein>
<keyword evidence="2" id="KW-0812">Transmembrane</keyword>
<dbReference type="InterPro" id="IPR011335">
    <property type="entry name" value="Restrct_endonuc-II-like"/>
</dbReference>
<dbReference type="SUPFAM" id="SSF52980">
    <property type="entry name" value="Restriction endonuclease-like"/>
    <property type="match status" value="1"/>
</dbReference>
<feature type="compositionally biased region" description="Polar residues" evidence="1">
    <location>
        <begin position="186"/>
        <end position="195"/>
    </location>
</feature>
<evidence type="ECO:0000313" key="5">
    <source>
        <dbReference type="Proteomes" id="UP000017840"/>
    </source>
</evidence>
<dbReference type="Proteomes" id="UP000017840">
    <property type="component" value="Unassembled WGS sequence"/>
</dbReference>
<name>V4HQM2_9EURY</name>
<dbReference type="GO" id="GO:0009307">
    <property type="term" value="P:DNA restriction-modification system"/>
    <property type="evidence" value="ECO:0007669"/>
    <property type="project" value="InterPro"/>
</dbReference>
<organism evidence="4 5">
    <name type="scientific">Candidatus Halobonum tyrrellensis G22</name>
    <dbReference type="NCBI Taxonomy" id="1324957"/>
    <lineage>
        <taxon>Archaea</taxon>
        <taxon>Methanobacteriati</taxon>
        <taxon>Methanobacteriota</taxon>
        <taxon>Stenosarchaea group</taxon>
        <taxon>Halobacteria</taxon>
        <taxon>Halobacteriales</taxon>
        <taxon>Haloferacaceae</taxon>
        <taxon>Candidatus Halobonum</taxon>
    </lineage>
</organism>